<name>A0A183EKY3_9BILA</name>
<evidence type="ECO:0000313" key="2">
    <source>
        <dbReference type="Proteomes" id="UP000271098"/>
    </source>
</evidence>
<dbReference type="OrthoDB" id="207378at2759"/>
<evidence type="ECO:0000313" key="1">
    <source>
        <dbReference type="EMBL" id="VDN38622.1"/>
    </source>
</evidence>
<dbReference type="WBParaSite" id="GPUH_0002165101-mRNA-1">
    <property type="protein sequence ID" value="GPUH_0002165101-mRNA-1"/>
    <property type="gene ID" value="GPUH_0002165101"/>
</dbReference>
<reference evidence="3" key="1">
    <citation type="submission" date="2016-06" db="UniProtKB">
        <authorList>
            <consortium name="WormBaseParasite"/>
        </authorList>
    </citation>
    <scope>IDENTIFICATION</scope>
</reference>
<evidence type="ECO:0000313" key="3">
    <source>
        <dbReference type="WBParaSite" id="GPUH_0002165101-mRNA-1"/>
    </source>
</evidence>
<organism evidence="3">
    <name type="scientific">Gongylonema pulchrum</name>
    <dbReference type="NCBI Taxonomy" id="637853"/>
    <lineage>
        <taxon>Eukaryota</taxon>
        <taxon>Metazoa</taxon>
        <taxon>Ecdysozoa</taxon>
        <taxon>Nematoda</taxon>
        <taxon>Chromadorea</taxon>
        <taxon>Rhabditida</taxon>
        <taxon>Spirurina</taxon>
        <taxon>Spiruromorpha</taxon>
        <taxon>Spiruroidea</taxon>
        <taxon>Gongylonematidae</taxon>
        <taxon>Gongylonema</taxon>
    </lineage>
</organism>
<sequence length="85" mass="10023">MSFLLLHVRMSICQLNDYNEKMVFSFIETAAKRNVSQIGPYLSNYDTIPEQKEFFAAAYTSGDAEQFVSRDQDRWVPNNFFLWKI</sequence>
<dbReference type="EMBL" id="UYRT01093060">
    <property type="protein sequence ID" value="VDN38622.1"/>
    <property type="molecule type" value="Genomic_DNA"/>
</dbReference>
<gene>
    <name evidence="1" type="ORF">GPUH_LOCUS21623</name>
</gene>
<protein>
    <submittedName>
        <fullName evidence="3">CN hydrolase domain-containing protein</fullName>
    </submittedName>
</protein>
<proteinExistence type="predicted"/>
<keyword evidence="2" id="KW-1185">Reference proteome</keyword>
<reference evidence="1 2" key="2">
    <citation type="submission" date="2018-11" db="EMBL/GenBank/DDBJ databases">
        <authorList>
            <consortium name="Pathogen Informatics"/>
        </authorList>
    </citation>
    <scope>NUCLEOTIDE SEQUENCE [LARGE SCALE GENOMIC DNA]</scope>
</reference>
<dbReference type="AlphaFoldDB" id="A0A183EKY3"/>
<dbReference type="Proteomes" id="UP000271098">
    <property type="component" value="Unassembled WGS sequence"/>
</dbReference>
<accession>A0A183EKY3</accession>